<evidence type="ECO:0000256" key="2">
    <source>
        <dbReference type="ARBA" id="ARBA00009810"/>
    </source>
</evidence>
<keyword evidence="10 15" id="KW-0798">TonB box</keyword>
<keyword evidence="11 14" id="KW-0472">Membrane</keyword>
<dbReference type="RefSeq" id="WP_251348075.1">
    <property type="nucleotide sequence ID" value="NZ_JAMQGR010000001.1"/>
</dbReference>
<evidence type="ECO:0000256" key="3">
    <source>
        <dbReference type="ARBA" id="ARBA00022448"/>
    </source>
</evidence>
<comment type="caution">
    <text evidence="19">The sequence shown here is derived from an EMBL/GenBank/DDBJ whole genome shotgun (WGS) entry which is preliminary data.</text>
</comment>
<dbReference type="Pfam" id="PF00593">
    <property type="entry name" value="TonB_dep_Rec_b-barrel"/>
    <property type="match status" value="1"/>
</dbReference>
<dbReference type="PANTHER" id="PTHR32552">
    <property type="entry name" value="FERRICHROME IRON RECEPTOR-RELATED"/>
    <property type="match status" value="1"/>
</dbReference>
<comment type="subcellular location">
    <subcellularLocation>
        <location evidence="1 14">Cell outer membrane</location>
        <topology evidence="1 14">Multi-pass membrane protein</topology>
    </subcellularLocation>
</comment>
<dbReference type="PANTHER" id="PTHR32552:SF68">
    <property type="entry name" value="FERRICHROME OUTER MEMBRANE TRANSPORTER_PHAGE RECEPTOR"/>
    <property type="match status" value="1"/>
</dbReference>
<protein>
    <submittedName>
        <fullName evidence="19">TonB-dependent siderophore receptor</fullName>
    </submittedName>
</protein>
<keyword evidence="9" id="KW-0406">Ion transport</keyword>
<dbReference type="InterPro" id="IPR039426">
    <property type="entry name" value="TonB-dep_rcpt-like"/>
</dbReference>
<keyword evidence="7 16" id="KW-0732">Signal</keyword>
<dbReference type="InterPro" id="IPR036942">
    <property type="entry name" value="Beta-barrel_TonB_sf"/>
</dbReference>
<comment type="similarity">
    <text evidence="2 14 15">Belongs to the TonB-dependent receptor family.</text>
</comment>
<evidence type="ECO:0000313" key="19">
    <source>
        <dbReference type="EMBL" id="MCM2563980.1"/>
    </source>
</evidence>
<dbReference type="EMBL" id="JAMQGR010000001">
    <property type="protein sequence ID" value="MCM2563980.1"/>
    <property type="molecule type" value="Genomic_DNA"/>
</dbReference>
<dbReference type="CDD" id="cd01347">
    <property type="entry name" value="ligand_gated_channel"/>
    <property type="match status" value="1"/>
</dbReference>
<evidence type="ECO:0000256" key="11">
    <source>
        <dbReference type="ARBA" id="ARBA00023136"/>
    </source>
</evidence>
<keyword evidence="5" id="KW-0410">Iron transport</keyword>
<evidence type="ECO:0000256" key="10">
    <source>
        <dbReference type="ARBA" id="ARBA00023077"/>
    </source>
</evidence>
<evidence type="ECO:0000256" key="4">
    <source>
        <dbReference type="ARBA" id="ARBA00022452"/>
    </source>
</evidence>
<proteinExistence type="inferred from homology"/>
<evidence type="ECO:0000256" key="5">
    <source>
        <dbReference type="ARBA" id="ARBA00022496"/>
    </source>
</evidence>
<evidence type="ECO:0000256" key="1">
    <source>
        <dbReference type="ARBA" id="ARBA00004571"/>
    </source>
</evidence>
<dbReference type="InterPro" id="IPR037066">
    <property type="entry name" value="Plug_dom_sf"/>
</dbReference>
<evidence type="ECO:0000256" key="9">
    <source>
        <dbReference type="ARBA" id="ARBA00023065"/>
    </source>
</evidence>
<dbReference type="Gene3D" id="2.40.170.20">
    <property type="entry name" value="TonB-dependent receptor, beta-barrel domain"/>
    <property type="match status" value="1"/>
</dbReference>
<accession>A0ABT0WIV4</accession>
<evidence type="ECO:0000256" key="7">
    <source>
        <dbReference type="ARBA" id="ARBA00022729"/>
    </source>
</evidence>
<feature type="chain" id="PRO_5047214643" evidence="16">
    <location>
        <begin position="32"/>
        <end position="719"/>
    </location>
</feature>
<evidence type="ECO:0000256" key="12">
    <source>
        <dbReference type="ARBA" id="ARBA00023170"/>
    </source>
</evidence>
<keyword evidence="3 14" id="KW-0813">Transport</keyword>
<organism evidence="19 20">
    <name type="scientific">Janthinobacterium kumbetense</name>
    <dbReference type="NCBI Taxonomy" id="2950280"/>
    <lineage>
        <taxon>Bacteria</taxon>
        <taxon>Pseudomonadati</taxon>
        <taxon>Pseudomonadota</taxon>
        <taxon>Betaproteobacteria</taxon>
        <taxon>Burkholderiales</taxon>
        <taxon>Oxalobacteraceae</taxon>
        <taxon>Janthinobacterium</taxon>
    </lineage>
</organism>
<evidence type="ECO:0000256" key="6">
    <source>
        <dbReference type="ARBA" id="ARBA00022692"/>
    </source>
</evidence>
<evidence type="ECO:0000313" key="20">
    <source>
        <dbReference type="Proteomes" id="UP001202243"/>
    </source>
</evidence>
<keyword evidence="4 14" id="KW-1134">Transmembrane beta strand</keyword>
<dbReference type="PROSITE" id="PS52016">
    <property type="entry name" value="TONB_DEPENDENT_REC_3"/>
    <property type="match status" value="1"/>
</dbReference>
<name>A0ABT0WIV4_9BURK</name>
<evidence type="ECO:0000256" key="14">
    <source>
        <dbReference type="PROSITE-ProRule" id="PRU01360"/>
    </source>
</evidence>
<dbReference type="InterPro" id="IPR012910">
    <property type="entry name" value="Plug_dom"/>
</dbReference>
<keyword evidence="12 19" id="KW-0675">Receptor</keyword>
<evidence type="ECO:0000256" key="13">
    <source>
        <dbReference type="ARBA" id="ARBA00023237"/>
    </source>
</evidence>
<keyword evidence="8" id="KW-0408">Iron</keyword>
<sequence length="719" mass="77603">MQQQRKPGCKPITIAVLGALTLGATPLAAWAQESLPAVTVTASKDKDGYVAATSASGTKTEMALRDVPQTINVVPAAVIRDQNAMSIQDIMKNIPGVGLSTGDGQRDQVFIRGFTAIGDQFVDGFRDDALYFRDLSNVERLEVIKGPAAVLYGRGSSGGLVNRITKKPGVDIADVALSLTNTAGRRGEVDVGRVGETVDWRVTGARELSDSYRDQQFINRTALAPSVAIRLSSATKLLLQGDYLEDRRLTDFGIPSYHGRPVAVDAGTYYGAANARDADFSQSRVVSTAATLTHKFSDSLSLRNAFRYYDYHLDRNNTNISGNVNEVKGTMSLAHAKLNRDESGWFNQTELTQKLVTGTMRHEVLYGAEFGKQNKDANSWAAIAVTTPAKPVSIFNPVLPVVDRSKLGARSDTFGTYDTAAAYVQDAISFSDEWKALAGLRYDRYKQQSRLANALGVTTADLSRTDSAYSPRAGLVWQPSAVQSYYASWSRSFQPSGENFALAANNADLAPETTRNTEVGAKYDLWGGRANATVSLFRLERDNIKTSDPITNRIVPVGTQRTDGLELTFNADLHDGWKMMAGYAYLDATITDSIAKDKSVNVPGGTVAREVPVKGKRATLTSRNTANLWLTKDLGHGFTVGGGANAVGSRFANPGNTVVLPGYVTADAMAAYRTGRYEVQLNVNNIGDTRYIVSGHGSSPNLSLPGAPRNVALTLRYSL</sequence>
<evidence type="ECO:0000259" key="18">
    <source>
        <dbReference type="Pfam" id="PF07715"/>
    </source>
</evidence>
<evidence type="ECO:0000256" key="16">
    <source>
        <dbReference type="SAM" id="SignalP"/>
    </source>
</evidence>
<feature type="domain" description="TonB-dependent receptor-like beta-barrel" evidence="17">
    <location>
        <begin position="231"/>
        <end position="686"/>
    </location>
</feature>
<dbReference type="Gene3D" id="2.170.130.10">
    <property type="entry name" value="TonB-dependent receptor, plug domain"/>
    <property type="match status" value="1"/>
</dbReference>
<dbReference type="Pfam" id="PF07715">
    <property type="entry name" value="Plug"/>
    <property type="match status" value="1"/>
</dbReference>
<dbReference type="SUPFAM" id="SSF56935">
    <property type="entry name" value="Porins"/>
    <property type="match status" value="1"/>
</dbReference>
<keyword evidence="6 14" id="KW-0812">Transmembrane</keyword>
<dbReference type="InterPro" id="IPR010105">
    <property type="entry name" value="TonB_sidphr_rcpt"/>
</dbReference>
<feature type="signal peptide" evidence="16">
    <location>
        <begin position="1"/>
        <end position="31"/>
    </location>
</feature>
<feature type="domain" description="TonB-dependent receptor plug" evidence="18">
    <location>
        <begin position="64"/>
        <end position="159"/>
    </location>
</feature>
<reference evidence="19 20" key="1">
    <citation type="submission" date="2022-06" db="EMBL/GenBank/DDBJ databases">
        <title>Janthinobacterium kumbetensis sp. nov., isolated from spring water in Turkey.</title>
        <authorList>
            <person name="Inan Bektas K."/>
            <person name="Belduz A.A."/>
            <person name="Canakci S."/>
            <person name="Nalcaoglu A."/>
            <person name="Ceylan E."/>
            <person name="Kati H."/>
        </authorList>
    </citation>
    <scope>NUCLEOTIDE SEQUENCE [LARGE SCALE GENOMIC DNA]</scope>
    <source>
        <strain evidence="19 20">GK</strain>
    </source>
</reference>
<evidence type="ECO:0000256" key="8">
    <source>
        <dbReference type="ARBA" id="ARBA00023004"/>
    </source>
</evidence>
<dbReference type="NCBIfam" id="TIGR01783">
    <property type="entry name" value="TonB-siderophor"/>
    <property type="match status" value="1"/>
</dbReference>
<dbReference type="InterPro" id="IPR000531">
    <property type="entry name" value="Beta-barrel_TonB"/>
</dbReference>
<evidence type="ECO:0000259" key="17">
    <source>
        <dbReference type="Pfam" id="PF00593"/>
    </source>
</evidence>
<evidence type="ECO:0000256" key="15">
    <source>
        <dbReference type="RuleBase" id="RU003357"/>
    </source>
</evidence>
<keyword evidence="13 14" id="KW-0998">Cell outer membrane</keyword>
<gene>
    <name evidence="19" type="ORF">NCG91_00035</name>
</gene>
<dbReference type="Proteomes" id="UP001202243">
    <property type="component" value="Unassembled WGS sequence"/>
</dbReference>
<keyword evidence="20" id="KW-1185">Reference proteome</keyword>